<feature type="region of interest" description="Disordered" evidence="1">
    <location>
        <begin position="123"/>
        <end position="148"/>
    </location>
</feature>
<protein>
    <recommendedName>
        <fullName evidence="3">BTB domain-containing protein</fullName>
    </recommendedName>
</protein>
<reference evidence="2" key="1">
    <citation type="submission" date="2013-07" db="EMBL/GenBank/DDBJ databases">
        <title>The Genome Sequence of Cryptococcus pinus CBS10737.</title>
        <authorList>
            <consortium name="The Broad Institute Genome Sequencing Platform"/>
            <person name="Cuomo C."/>
            <person name="Litvintseva A."/>
            <person name="Chen Y."/>
            <person name="Heitman J."/>
            <person name="Sun S."/>
            <person name="Springer D."/>
            <person name="Dromer F."/>
            <person name="Young S.K."/>
            <person name="Zeng Q."/>
            <person name="Gargeya S."/>
            <person name="Fitzgerald M."/>
            <person name="Abouelleil A."/>
            <person name="Alvarado L."/>
            <person name="Berlin A.M."/>
            <person name="Chapman S.B."/>
            <person name="Dewar J."/>
            <person name="Goldberg J."/>
            <person name="Griggs A."/>
            <person name="Gujja S."/>
            <person name="Hansen M."/>
            <person name="Howarth C."/>
            <person name="Imamovic A."/>
            <person name="Larimer J."/>
            <person name="McCowan C."/>
            <person name="Murphy C."/>
            <person name="Pearson M."/>
            <person name="Priest M."/>
            <person name="Roberts A."/>
            <person name="Saif S."/>
            <person name="Shea T."/>
            <person name="Sykes S."/>
            <person name="Wortman J."/>
            <person name="Nusbaum C."/>
            <person name="Birren B."/>
        </authorList>
    </citation>
    <scope>NUCLEOTIDE SEQUENCE [LARGE SCALE GENOMIC DNA]</scope>
    <source>
        <strain evidence="2">CBS 10737</strain>
    </source>
</reference>
<gene>
    <name evidence="2" type="ORF">I206_01709</name>
</gene>
<name>A0A1B9IA50_9TREE</name>
<evidence type="ECO:0000313" key="2">
    <source>
        <dbReference type="EMBL" id="OCF52419.1"/>
    </source>
</evidence>
<reference evidence="2" key="2">
    <citation type="submission" date="2016-07" db="EMBL/GenBank/DDBJ databases">
        <title>Evolution of pathogenesis and genome organization in the Tremellales.</title>
        <authorList>
            <person name="Cuomo C."/>
            <person name="Litvintseva A."/>
            <person name="Heitman J."/>
            <person name="Chen Y."/>
            <person name="Sun S."/>
            <person name="Springer D."/>
            <person name="Dromer F."/>
            <person name="Young S."/>
            <person name="Zeng Q."/>
            <person name="Chapman S."/>
            <person name="Gujja S."/>
            <person name="Saif S."/>
            <person name="Birren B."/>
        </authorList>
    </citation>
    <scope>NUCLEOTIDE SEQUENCE</scope>
    <source>
        <strain evidence="2">CBS 10737</strain>
    </source>
</reference>
<evidence type="ECO:0000256" key="1">
    <source>
        <dbReference type="SAM" id="MobiDB-lite"/>
    </source>
</evidence>
<sequence>MHNQYPLDKSLSSIFDPQTPSPPPMTPRTRSTSYQPTSEAYIRSPTVPSSPAPAYTELPDRNVNFHFAPLLNGKIGDIELETIDGKRFLVHRKILEAETVFFHIYYGFVPVWRLNAASSSSSSSDRNLSNDIVPSIHQSPSTTFRNSSLDNRVSISTNQSFQNLRSLPKIIAQTLSSRSSISQNSISENYNNVNINCSNNNENIEENSLPPPLPPKDIITSPTPTNSPYTWIVPENSNVLLAFLSLIYPKGIITKNSEDLLNPLEITSKVIKTSLGYQSSKALNISRDKLNYWIKEFPIEIYSLACFFKFKDLIKLSSIQALKINFKNWSEENKLLMGKKSLNDLLNLQSIRLNGLINILNIPPQINDEDFNEHFKYCHNKIEFENAWFKMIEIVKIHLNPDSDLLELLEIDLREFGQCGNCLVLLGKNIQRCLLQAKELPTSL</sequence>
<evidence type="ECO:0008006" key="3">
    <source>
        <dbReference type="Google" id="ProtNLM"/>
    </source>
</evidence>
<accession>A0A1B9IA50</accession>
<feature type="compositionally biased region" description="Polar residues" evidence="1">
    <location>
        <begin position="136"/>
        <end position="148"/>
    </location>
</feature>
<dbReference type="OrthoDB" id="71307at2759"/>
<proteinExistence type="predicted"/>
<feature type="region of interest" description="Disordered" evidence="1">
    <location>
        <begin position="1"/>
        <end position="54"/>
    </location>
</feature>
<organism evidence="2">
    <name type="scientific">Kwoniella pini CBS 10737</name>
    <dbReference type="NCBI Taxonomy" id="1296096"/>
    <lineage>
        <taxon>Eukaryota</taxon>
        <taxon>Fungi</taxon>
        <taxon>Dikarya</taxon>
        <taxon>Basidiomycota</taxon>
        <taxon>Agaricomycotina</taxon>
        <taxon>Tremellomycetes</taxon>
        <taxon>Tremellales</taxon>
        <taxon>Cryptococcaceae</taxon>
        <taxon>Kwoniella</taxon>
    </lineage>
</organism>
<dbReference type="AlphaFoldDB" id="A0A1B9IA50"/>
<dbReference type="EMBL" id="KI894008">
    <property type="protein sequence ID" value="OCF52419.1"/>
    <property type="molecule type" value="Genomic_DNA"/>
</dbReference>